<sequence>MSPPGNRPGLTEDAPRRTSEVLAHLNPIYKMQPMSDGRQRTLPQPLFDSSFRHCVSRKARKRHKASTKLAGVAHRSRFPLREIKLTTRDTTLDGFRTLLRPLPESVNHLEFVWQYDMRVAPILRLLEVLDRLPNLRLLVLKAAESPSGHEYQALVDLLRARMRRCGHLARVYLSKYLHSRVGVAYNKPQVPDTVIMQLQELGSEGMNIQFEVSAKYKEFVKLASFVSGAPLMVGRPGAF</sequence>
<reference evidence="1" key="1">
    <citation type="submission" date="2023-03" db="EMBL/GenBank/DDBJ databases">
        <title>Massive genome expansion in bonnet fungi (Mycena s.s.) driven by repeated elements and novel gene families across ecological guilds.</title>
        <authorList>
            <consortium name="Lawrence Berkeley National Laboratory"/>
            <person name="Harder C.B."/>
            <person name="Miyauchi S."/>
            <person name="Viragh M."/>
            <person name="Kuo A."/>
            <person name="Thoen E."/>
            <person name="Andreopoulos B."/>
            <person name="Lu D."/>
            <person name="Skrede I."/>
            <person name="Drula E."/>
            <person name="Henrissat B."/>
            <person name="Morin E."/>
            <person name="Kohler A."/>
            <person name="Barry K."/>
            <person name="LaButti K."/>
            <person name="Morin E."/>
            <person name="Salamov A."/>
            <person name="Lipzen A."/>
            <person name="Mereny Z."/>
            <person name="Hegedus B."/>
            <person name="Baldrian P."/>
            <person name="Stursova M."/>
            <person name="Weitz H."/>
            <person name="Taylor A."/>
            <person name="Grigoriev I.V."/>
            <person name="Nagy L.G."/>
            <person name="Martin F."/>
            <person name="Kauserud H."/>
        </authorList>
    </citation>
    <scope>NUCLEOTIDE SEQUENCE</scope>
    <source>
        <strain evidence="1">9284</strain>
    </source>
</reference>
<organism evidence="1 2">
    <name type="scientific">Roridomyces roridus</name>
    <dbReference type="NCBI Taxonomy" id="1738132"/>
    <lineage>
        <taxon>Eukaryota</taxon>
        <taxon>Fungi</taxon>
        <taxon>Dikarya</taxon>
        <taxon>Basidiomycota</taxon>
        <taxon>Agaricomycotina</taxon>
        <taxon>Agaricomycetes</taxon>
        <taxon>Agaricomycetidae</taxon>
        <taxon>Agaricales</taxon>
        <taxon>Marasmiineae</taxon>
        <taxon>Mycenaceae</taxon>
        <taxon>Roridomyces</taxon>
    </lineage>
</organism>
<keyword evidence="2" id="KW-1185">Reference proteome</keyword>
<dbReference type="EMBL" id="JARKIF010000029">
    <property type="protein sequence ID" value="KAJ7613092.1"/>
    <property type="molecule type" value="Genomic_DNA"/>
</dbReference>
<dbReference type="AlphaFoldDB" id="A0AAD7B7R5"/>
<protein>
    <submittedName>
        <fullName evidence="1">Uncharacterized protein</fullName>
    </submittedName>
</protein>
<gene>
    <name evidence="1" type="ORF">FB45DRAFT_874622</name>
</gene>
<name>A0AAD7B7R5_9AGAR</name>
<comment type="caution">
    <text evidence="1">The sequence shown here is derived from an EMBL/GenBank/DDBJ whole genome shotgun (WGS) entry which is preliminary data.</text>
</comment>
<dbReference type="Proteomes" id="UP001221142">
    <property type="component" value="Unassembled WGS sequence"/>
</dbReference>
<evidence type="ECO:0000313" key="2">
    <source>
        <dbReference type="Proteomes" id="UP001221142"/>
    </source>
</evidence>
<proteinExistence type="predicted"/>
<evidence type="ECO:0000313" key="1">
    <source>
        <dbReference type="EMBL" id="KAJ7613092.1"/>
    </source>
</evidence>
<accession>A0AAD7B7R5</accession>